<dbReference type="RefSeq" id="WP_036843159.1">
    <property type="nucleotide sequence ID" value="NZ_AVPF01000068.1"/>
</dbReference>
<feature type="domain" description="CAP-associated" evidence="3">
    <location>
        <begin position="77"/>
        <end position="216"/>
    </location>
</feature>
<accession>A0A0A5FVZ4</accession>
<dbReference type="eggNOG" id="COG2340">
    <property type="taxonomic scope" value="Bacteria"/>
</dbReference>
<evidence type="ECO:0008006" key="6">
    <source>
        <dbReference type="Google" id="ProtNLM"/>
    </source>
</evidence>
<dbReference type="InterPro" id="IPR029410">
    <property type="entry name" value="CAP_assoc"/>
</dbReference>
<dbReference type="Pfam" id="PF00188">
    <property type="entry name" value="CAP"/>
    <property type="match status" value="1"/>
</dbReference>
<name>A0A0A5FVZ4_9BACI</name>
<keyword evidence="5" id="KW-1185">Reference proteome</keyword>
<dbReference type="Pfam" id="PF14504">
    <property type="entry name" value="CAP_assoc_N"/>
    <property type="match status" value="1"/>
</dbReference>
<dbReference type="AlphaFoldDB" id="A0A0A5FVZ4"/>
<dbReference type="EMBL" id="AVPF01000068">
    <property type="protein sequence ID" value="KGX84069.1"/>
    <property type="molecule type" value="Genomic_DNA"/>
</dbReference>
<organism evidence="4 5">
    <name type="scientific">Pontibacillus marinus BH030004 = DSM 16465</name>
    <dbReference type="NCBI Taxonomy" id="1385511"/>
    <lineage>
        <taxon>Bacteria</taxon>
        <taxon>Bacillati</taxon>
        <taxon>Bacillota</taxon>
        <taxon>Bacilli</taxon>
        <taxon>Bacillales</taxon>
        <taxon>Bacillaceae</taxon>
        <taxon>Pontibacillus</taxon>
    </lineage>
</organism>
<evidence type="ECO:0000313" key="5">
    <source>
        <dbReference type="Proteomes" id="UP000030403"/>
    </source>
</evidence>
<feature type="domain" description="SCP" evidence="2">
    <location>
        <begin position="248"/>
        <end position="357"/>
    </location>
</feature>
<evidence type="ECO:0000256" key="1">
    <source>
        <dbReference type="SAM" id="MobiDB-lite"/>
    </source>
</evidence>
<dbReference type="InterPro" id="IPR035940">
    <property type="entry name" value="CAP_sf"/>
</dbReference>
<evidence type="ECO:0000259" key="3">
    <source>
        <dbReference type="Pfam" id="PF14504"/>
    </source>
</evidence>
<dbReference type="PANTHER" id="PTHR31157:SF26">
    <property type="entry name" value="SCP-LIKE EXTRACELLULAR PROTEIN"/>
    <property type="match status" value="1"/>
</dbReference>
<comment type="caution">
    <text evidence="4">The sequence shown here is derived from an EMBL/GenBank/DDBJ whole genome shotgun (WGS) entry which is preliminary data.</text>
</comment>
<dbReference type="STRING" id="1385511.GCA_000425225_00915"/>
<dbReference type="OrthoDB" id="9783944at2"/>
<dbReference type="Proteomes" id="UP000030403">
    <property type="component" value="Unassembled WGS sequence"/>
</dbReference>
<feature type="compositionally biased region" description="Polar residues" evidence="1">
    <location>
        <begin position="31"/>
        <end position="44"/>
    </location>
</feature>
<evidence type="ECO:0000259" key="2">
    <source>
        <dbReference type="Pfam" id="PF00188"/>
    </source>
</evidence>
<reference evidence="4 5" key="1">
    <citation type="submission" date="2013-08" db="EMBL/GenBank/DDBJ databases">
        <authorList>
            <person name="Huang J."/>
            <person name="Wang G."/>
        </authorList>
    </citation>
    <scope>NUCLEOTIDE SEQUENCE [LARGE SCALE GENOMIC DNA]</scope>
    <source>
        <strain evidence="4 5">BH030004</strain>
    </source>
</reference>
<evidence type="ECO:0000313" key="4">
    <source>
        <dbReference type="EMBL" id="KGX84069.1"/>
    </source>
</evidence>
<dbReference type="CDD" id="cd05379">
    <property type="entry name" value="CAP_bacterial"/>
    <property type="match status" value="1"/>
</dbReference>
<protein>
    <recommendedName>
        <fullName evidence="6">SCP domain-containing protein</fullName>
    </recommendedName>
</protein>
<feature type="region of interest" description="Disordered" evidence="1">
    <location>
        <begin position="29"/>
        <end position="65"/>
    </location>
</feature>
<gene>
    <name evidence="4" type="ORF">N783_19290</name>
</gene>
<sequence>MRSLKVIMIMSIAFICFYFGFPELQERENQQELASSKTQTKTSISPKKEESEEQQKSSSEPQEEYKYDLSGSIYEVIGLSEKEIKAKYGEPEREDQSPYGYTWWIYKQDGVYTQIGVEGGKAVTIYTIGPKISAEPLLTGQPYESVGDIFEISNDVNVEYENGSYQFKLSQDDVVQRPLIPLGKDIYMQLYFDQFTERLSSIRLFTANVLLVHQPYEVYYRGELPNQPLILKRDWNKIEEGVEQQIFDITNMIRNRFDKKSVTWHEKVASVAFDHSKDMAIHNYFSHISLEGDGLKERLKENKVYYFSAGENIAAQYPDAPSTVEGWLNSKGHREALLNEDYTHLGVGVYRYYYTQNFLQKPQ</sequence>
<dbReference type="InterPro" id="IPR014044">
    <property type="entry name" value="CAP_dom"/>
</dbReference>
<proteinExistence type="predicted"/>
<dbReference type="SUPFAM" id="SSF55797">
    <property type="entry name" value="PR-1-like"/>
    <property type="match status" value="1"/>
</dbReference>
<dbReference type="Gene3D" id="3.40.33.10">
    <property type="entry name" value="CAP"/>
    <property type="match status" value="1"/>
</dbReference>
<dbReference type="PANTHER" id="PTHR31157">
    <property type="entry name" value="SCP DOMAIN-CONTAINING PROTEIN"/>
    <property type="match status" value="1"/>
</dbReference>
<feature type="compositionally biased region" description="Basic and acidic residues" evidence="1">
    <location>
        <begin position="46"/>
        <end position="55"/>
    </location>
</feature>